<dbReference type="Pfam" id="PF04542">
    <property type="entry name" value="Sigma70_r2"/>
    <property type="match status" value="1"/>
</dbReference>
<dbReference type="PANTHER" id="PTHR43133">
    <property type="entry name" value="RNA POLYMERASE ECF-TYPE SIGMA FACTO"/>
    <property type="match status" value="1"/>
</dbReference>
<dbReference type="InterPro" id="IPR013249">
    <property type="entry name" value="RNA_pol_sigma70_r4_t2"/>
</dbReference>
<evidence type="ECO:0000259" key="7">
    <source>
        <dbReference type="Pfam" id="PF08281"/>
    </source>
</evidence>
<keyword evidence="4" id="KW-0238">DNA-binding</keyword>
<evidence type="ECO:0000256" key="1">
    <source>
        <dbReference type="ARBA" id="ARBA00010641"/>
    </source>
</evidence>
<keyword evidence="9" id="KW-1185">Reference proteome</keyword>
<sequence>MFAERIVEHFGLETLTVIEDERGRLVEVRGSAVAPLASSGQKLRPGRGKRIGTPRRVQGVGQMEFTEFYQAERDRCLRAVLALVADRQLAEDLLSEAFTQAWMSWRKVQRHPMPRAWVVRTALNIRVSWWRRRRREVALSDACDVADVTGPAAGTDPGLLAVLRQLPQRQREVIAFRVFLDLDTEATAQALGMARGTVTAHLSRAVSTLRGQLVTEQHQEGEA</sequence>
<evidence type="ECO:0000256" key="3">
    <source>
        <dbReference type="ARBA" id="ARBA00023082"/>
    </source>
</evidence>
<dbReference type="InterPro" id="IPR007627">
    <property type="entry name" value="RNA_pol_sigma70_r2"/>
</dbReference>
<evidence type="ECO:0000313" key="8">
    <source>
        <dbReference type="EMBL" id="GIE95570.1"/>
    </source>
</evidence>
<dbReference type="Gene3D" id="1.10.1740.10">
    <property type="match status" value="1"/>
</dbReference>
<evidence type="ECO:0000256" key="5">
    <source>
        <dbReference type="ARBA" id="ARBA00023163"/>
    </source>
</evidence>
<keyword evidence="3" id="KW-0731">Sigma factor</keyword>
<dbReference type="Gene3D" id="1.10.10.10">
    <property type="entry name" value="Winged helix-like DNA-binding domain superfamily/Winged helix DNA-binding domain"/>
    <property type="match status" value="1"/>
</dbReference>
<comment type="caution">
    <text evidence="8">The sequence shown here is derived from an EMBL/GenBank/DDBJ whole genome shotgun (WGS) entry which is preliminary data.</text>
</comment>
<dbReference type="InterPro" id="IPR013324">
    <property type="entry name" value="RNA_pol_sigma_r3/r4-like"/>
</dbReference>
<feature type="domain" description="RNA polymerase sigma-70 region 2" evidence="6">
    <location>
        <begin position="69"/>
        <end position="135"/>
    </location>
</feature>
<evidence type="ECO:0000256" key="4">
    <source>
        <dbReference type="ARBA" id="ARBA00023125"/>
    </source>
</evidence>
<dbReference type="Proteomes" id="UP000636960">
    <property type="component" value="Unassembled WGS sequence"/>
</dbReference>
<gene>
    <name evidence="8" type="ORF">Ari01nite_30350</name>
</gene>
<keyword evidence="5" id="KW-0804">Transcription</keyword>
<accession>A0A919MXC7</accession>
<dbReference type="PANTHER" id="PTHR43133:SF50">
    <property type="entry name" value="ECF RNA POLYMERASE SIGMA FACTOR SIGM"/>
    <property type="match status" value="1"/>
</dbReference>
<evidence type="ECO:0000313" key="9">
    <source>
        <dbReference type="Proteomes" id="UP000636960"/>
    </source>
</evidence>
<dbReference type="InterPro" id="IPR039425">
    <property type="entry name" value="RNA_pol_sigma-70-like"/>
</dbReference>
<organism evidence="8 9">
    <name type="scientific">Paractinoplanes rishiriensis</name>
    <dbReference type="NCBI Taxonomy" id="1050105"/>
    <lineage>
        <taxon>Bacteria</taxon>
        <taxon>Bacillati</taxon>
        <taxon>Actinomycetota</taxon>
        <taxon>Actinomycetes</taxon>
        <taxon>Micromonosporales</taxon>
        <taxon>Micromonosporaceae</taxon>
        <taxon>Paractinoplanes</taxon>
    </lineage>
</organism>
<dbReference type="SUPFAM" id="SSF88659">
    <property type="entry name" value="Sigma3 and sigma4 domains of RNA polymerase sigma factors"/>
    <property type="match status" value="1"/>
</dbReference>
<dbReference type="GO" id="GO:0003677">
    <property type="term" value="F:DNA binding"/>
    <property type="evidence" value="ECO:0007669"/>
    <property type="project" value="UniProtKB-KW"/>
</dbReference>
<dbReference type="GO" id="GO:0016987">
    <property type="term" value="F:sigma factor activity"/>
    <property type="evidence" value="ECO:0007669"/>
    <property type="project" value="UniProtKB-KW"/>
</dbReference>
<evidence type="ECO:0000256" key="2">
    <source>
        <dbReference type="ARBA" id="ARBA00023015"/>
    </source>
</evidence>
<evidence type="ECO:0000259" key="6">
    <source>
        <dbReference type="Pfam" id="PF04542"/>
    </source>
</evidence>
<protein>
    <submittedName>
        <fullName evidence="8">Uncharacterized protein</fullName>
    </submittedName>
</protein>
<dbReference type="GO" id="GO:0006352">
    <property type="term" value="P:DNA-templated transcription initiation"/>
    <property type="evidence" value="ECO:0007669"/>
    <property type="project" value="InterPro"/>
</dbReference>
<reference evidence="8" key="1">
    <citation type="submission" date="2021-01" db="EMBL/GenBank/DDBJ databases">
        <title>Whole genome shotgun sequence of Actinoplanes rishiriensis NBRC 108556.</title>
        <authorList>
            <person name="Komaki H."/>
            <person name="Tamura T."/>
        </authorList>
    </citation>
    <scope>NUCLEOTIDE SEQUENCE</scope>
    <source>
        <strain evidence="8">NBRC 108556</strain>
    </source>
</reference>
<dbReference type="InterPro" id="IPR036388">
    <property type="entry name" value="WH-like_DNA-bd_sf"/>
</dbReference>
<feature type="domain" description="RNA polymerase sigma factor 70 region 4 type 2" evidence="7">
    <location>
        <begin position="159"/>
        <end position="208"/>
    </location>
</feature>
<comment type="similarity">
    <text evidence="1">Belongs to the sigma-70 factor family. ECF subfamily.</text>
</comment>
<dbReference type="Pfam" id="PF08281">
    <property type="entry name" value="Sigma70_r4_2"/>
    <property type="match status" value="1"/>
</dbReference>
<dbReference type="InterPro" id="IPR013325">
    <property type="entry name" value="RNA_pol_sigma_r2"/>
</dbReference>
<name>A0A919MXC7_9ACTN</name>
<keyword evidence="2" id="KW-0805">Transcription regulation</keyword>
<dbReference type="SUPFAM" id="SSF88946">
    <property type="entry name" value="Sigma2 domain of RNA polymerase sigma factors"/>
    <property type="match status" value="1"/>
</dbReference>
<dbReference type="AlphaFoldDB" id="A0A919MXC7"/>
<proteinExistence type="inferred from homology"/>
<dbReference type="EMBL" id="BOMV01000034">
    <property type="protein sequence ID" value="GIE95570.1"/>
    <property type="molecule type" value="Genomic_DNA"/>
</dbReference>